<gene>
    <name evidence="2" type="ORF">POTOM_052628</name>
</gene>
<reference evidence="2" key="1">
    <citation type="journal article" date="2020" name="bioRxiv">
        <title>Hybrid origin of Populus tomentosa Carr. identified through genome sequencing and phylogenomic analysis.</title>
        <authorList>
            <person name="An X."/>
            <person name="Gao K."/>
            <person name="Chen Z."/>
            <person name="Li J."/>
            <person name="Yang X."/>
            <person name="Yang X."/>
            <person name="Zhou J."/>
            <person name="Guo T."/>
            <person name="Zhao T."/>
            <person name="Huang S."/>
            <person name="Miao D."/>
            <person name="Khan W.U."/>
            <person name="Rao P."/>
            <person name="Ye M."/>
            <person name="Lei B."/>
            <person name="Liao W."/>
            <person name="Wang J."/>
            <person name="Ji L."/>
            <person name="Li Y."/>
            <person name="Guo B."/>
            <person name="Mustafa N.S."/>
            <person name="Li S."/>
            <person name="Yun Q."/>
            <person name="Keller S.R."/>
            <person name="Mao J."/>
            <person name="Zhang R."/>
            <person name="Strauss S.H."/>
        </authorList>
    </citation>
    <scope>NUCLEOTIDE SEQUENCE</scope>
    <source>
        <strain evidence="2">GM15</strain>
        <tissue evidence="2">Leaf</tissue>
    </source>
</reference>
<comment type="caution">
    <text evidence="2">The sequence shown here is derived from an EMBL/GenBank/DDBJ whole genome shotgun (WGS) entry which is preliminary data.</text>
</comment>
<dbReference type="AlphaFoldDB" id="A0A8X7Y4J7"/>
<accession>A0A8X7Y4J7</accession>
<dbReference type="OrthoDB" id="427960at2759"/>
<protein>
    <submittedName>
        <fullName evidence="2">Uncharacterized protein</fullName>
    </submittedName>
</protein>
<sequence length="436" mass="48162">MENTVGNVGCEWLRSKQEKHGIIADLIGFDNLKAMLGAEDITRRRKGTLKTKKRKNYGYFQFQAQEDMPVCDGVVSNMNSCSSAAEMSPADSFIGKETELKWIEIENVNVAKAKEQETTVVEGAKALTVDCMVNSAGLTISCSGTAEMVQVESSAAKETEQERIEKENVDTMVEMTRASATTNGVNSSIAIGVSLSSLEGNISFCRGVAETVPVETLMVNAMKQKRKVDRASKEMQEDTAKGMEREQVEFTDNIVLRQLLVTHPPSFSGYQGTLMVLHTIVGRCAPIVAKKVIWYANARCGSGKRRNYASFVGVWIMLGGVVERIDTALFAKEEATKPDTVQKGTKNDQVMVFAYNAEIQGMICFHVQLTICPVISSHVEHLAAQKRVLHATNVERKAILQEIAVSKGRVDREENKRAISFCFKDLTENEKVHGIF</sequence>
<evidence type="ECO:0000256" key="1">
    <source>
        <dbReference type="SAM" id="Coils"/>
    </source>
</evidence>
<name>A0A8X7Y4J7_POPTO</name>
<feature type="coiled-coil region" evidence="1">
    <location>
        <begin position="214"/>
        <end position="241"/>
    </location>
</feature>
<dbReference type="Proteomes" id="UP000886885">
    <property type="component" value="Chromosome 16D"/>
</dbReference>
<dbReference type="EMBL" id="JAAWWB010000032">
    <property type="protein sequence ID" value="KAG6743924.1"/>
    <property type="molecule type" value="Genomic_DNA"/>
</dbReference>
<evidence type="ECO:0000313" key="3">
    <source>
        <dbReference type="Proteomes" id="UP000886885"/>
    </source>
</evidence>
<organism evidence="2 3">
    <name type="scientific">Populus tomentosa</name>
    <name type="common">Chinese white poplar</name>
    <dbReference type="NCBI Taxonomy" id="118781"/>
    <lineage>
        <taxon>Eukaryota</taxon>
        <taxon>Viridiplantae</taxon>
        <taxon>Streptophyta</taxon>
        <taxon>Embryophyta</taxon>
        <taxon>Tracheophyta</taxon>
        <taxon>Spermatophyta</taxon>
        <taxon>Magnoliopsida</taxon>
        <taxon>eudicotyledons</taxon>
        <taxon>Gunneridae</taxon>
        <taxon>Pentapetalae</taxon>
        <taxon>rosids</taxon>
        <taxon>fabids</taxon>
        <taxon>Malpighiales</taxon>
        <taxon>Salicaceae</taxon>
        <taxon>Saliceae</taxon>
        <taxon>Populus</taxon>
    </lineage>
</organism>
<keyword evidence="3" id="KW-1185">Reference proteome</keyword>
<evidence type="ECO:0000313" key="2">
    <source>
        <dbReference type="EMBL" id="KAG6743924.1"/>
    </source>
</evidence>
<proteinExistence type="predicted"/>
<keyword evidence="1" id="KW-0175">Coiled coil</keyword>